<dbReference type="OrthoDB" id="202119at2157"/>
<protein>
    <submittedName>
        <fullName evidence="4">Cysteine hydrolase</fullName>
    </submittedName>
    <submittedName>
        <fullName evidence="5">Nicotinamidase-related amidase</fullName>
    </submittedName>
</protein>
<dbReference type="PANTHER" id="PTHR43540">
    <property type="entry name" value="PEROXYUREIDOACRYLATE/UREIDOACRYLATE AMIDOHYDROLASE-RELATED"/>
    <property type="match status" value="1"/>
</dbReference>
<dbReference type="InterPro" id="IPR050272">
    <property type="entry name" value="Isochorismatase-like_hydrls"/>
</dbReference>
<evidence type="ECO:0000256" key="1">
    <source>
        <dbReference type="ARBA" id="ARBA00022801"/>
    </source>
</evidence>
<reference evidence="5 6" key="1">
    <citation type="submission" date="2016-10" db="EMBL/GenBank/DDBJ databases">
        <authorList>
            <person name="de Groot N.N."/>
        </authorList>
    </citation>
    <scope>NUCLEOTIDE SEQUENCE [LARGE SCALE GENOMIC DNA]</scope>
    <source>
        <strain evidence="5 6">CGMCC 1.10331</strain>
    </source>
</reference>
<accession>A0A1H5W7Z2</accession>
<dbReference type="InterPro" id="IPR000868">
    <property type="entry name" value="Isochorismatase-like_dom"/>
</dbReference>
<dbReference type="RefSeq" id="WP_103990888.1">
    <property type="nucleotide sequence ID" value="NZ_CP031311.1"/>
</dbReference>
<evidence type="ECO:0000256" key="2">
    <source>
        <dbReference type="SAM" id="MobiDB-lite"/>
    </source>
</evidence>
<name>A0A1H5W7Z2_9EURY</name>
<dbReference type="Proteomes" id="UP000296733">
    <property type="component" value="Chromosome"/>
</dbReference>
<dbReference type="EMBL" id="CP031311">
    <property type="protein sequence ID" value="QCC46514.1"/>
    <property type="molecule type" value="Genomic_DNA"/>
</dbReference>
<evidence type="ECO:0000259" key="3">
    <source>
        <dbReference type="Pfam" id="PF00857"/>
    </source>
</evidence>
<dbReference type="Gene3D" id="3.40.50.850">
    <property type="entry name" value="Isochorismatase-like"/>
    <property type="match status" value="1"/>
</dbReference>
<gene>
    <name evidence="4" type="ORF">DV707_01820</name>
    <name evidence="5" type="ORF">SAMN04488133_1194</name>
</gene>
<dbReference type="GO" id="GO:0016787">
    <property type="term" value="F:hydrolase activity"/>
    <property type="evidence" value="ECO:0007669"/>
    <property type="project" value="UniProtKB-KW"/>
</dbReference>
<evidence type="ECO:0000313" key="4">
    <source>
        <dbReference type="EMBL" id="QCC46514.1"/>
    </source>
</evidence>
<dbReference type="SUPFAM" id="SSF52499">
    <property type="entry name" value="Isochorismatase-like hydrolases"/>
    <property type="match status" value="1"/>
</dbReference>
<organism evidence="5 6">
    <name type="scientific">Halobellus limi</name>
    <dbReference type="NCBI Taxonomy" id="699433"/>
    <lineage>
        <taxon>Archaea</taxon>
        <taxon>Methanobacteriati</taxon>
        <taxon>Methanobacteriota</taxon>
        <taxon>Stenosarchaea group</taxon>
        <taxon>Halobacteria</taxon>
        <taxon>Halobacteriales</taxon>
        <taxon>Haloferacaceae</taxon>
        <taxon>Halobellus</taxon>
    </lineage>
</organism>
<keyword evidence="6" id="KW-1185">Reference proteome</keyword>
<feature type="region of interest" description="Disordered" evidence="2">
    <location>
        <begin position="63"/>
        <end position="91"/>
    </location>
</feature>
<reference evidence="4 7" key="2">
    <citation type="journal article" date="2019" name="Nat. Commun.">
        <title>A new type of DNA phosphorothioation-based antiviral system in archaea.</title>
        <authorList>
            <person name="Xiong L."/>
            <person name="Liu S."/>
            <person name="Chen S."/>
            <person name="Xiao Y."/>
            <person name="Zhu B."/>
            <person name="Gao Y."/>
            <person name="Zhang Y."/>
            <person name="Chen B."/>
            <person name="Luo J."/>
            <person name="Deng Z."/>
            <person name="Chen X."/>
            <person name="Wang L."/>
            <person name="Chen S."/>
        </authorList>
    </citation>
    <scope>NUCLEOTIDE SEQUENCE [LARGE SCALE GENOMIC DNA]</scope>
    <source>
        <strain evidence="4 7">CGMCC 1.10331</strain>
    </source>
</reference>
<evidence type="ECO:0000313" key="6">
    <source>
        <dbReference type="Proteomes" id="UP000236740"/>
    </source>
</evidence>
<sequence length="201" mass="21995">MPETEPARLRERLGDAPALVLVDLQTGFDDPAWGERNNPDAEANAARLLEAWRAADLPRFHVRHDSTEPDSPLRGDAPGFAWKPETAPRDDEPVFTKRVNAAFVGTDLEERLRERGCETVVIVGLTTDHCVSTTTRLAENLGFDPVVVADATATFERDAPDGTHYVASEVHRTALTHLYGEFADVVGTDDVLAAVRREPGA</sequence>
<evidence type="ECO:0000313" key="5">
    <source>
        <dbReference type="EMBL" id="SEF95594.1"/>
    </source>
</evidence>
<dbReference type="PANTHER" id="PTHR43540:SF1">
    <property type="entry name" value="ISOCHORISMATASE HYDROLASE"/>
    <property type="match status" value="1"/>
</dbReference>
<dbReference type="Proteomes" id="UP000236740">
    <property type="component" value="Unassembled WGS sequence"/>
</dbReference>
<dbReference type="InterPro" id="IPR036380">
    <property type="entry name" value="Isochorismatase-like_sf"/>
</dbReference>
<dbReference type="Pfam" id="PF00857">
    <property type="entry name" value="Isochorismatase"/>
    <property type="match status" value="1"/>
</dbReference>
<evidence type="ECO:0000313" key="7">
    <source>
        <dbReference type="Proteomes" id="UP000296733"/>
    </source>
</evidence>
<keyword evidence="1 4" id="KW-0378">Hydrolase</keyword>
<feature type="domain" description="Isochorismatase-like" evidence="3">
    <location>
        <begin position="18"/>
        <end position="189"/>
    </location>
</feature>
<proteinExistence type="predicted"/>
<dbReference type="AlphaFoldDB" id="A0A1H5W7Z2"/>
<dbReference type="KEGG" id="hlm:DV707_01820"/>
<dbReference type="CDD" id="cd01014">
    <property type="entry name" value="nicotinamidase_related"/>
    <property type="match status" value="1"/>
</dbReference>
<feature type="compositionally biased region" description="Basic and acidic residues" evidence="2">
    <location>
        <begin position="63"/>
        <end position="73"/>
    </location>
</feature>
<dbReference type="GeneID" id="39856784"/>
<dbReference type="EMBL" id="FNVN01000001">
    <property type="protein sequence ID" value="SEF95594.1"/>
    <property type="molecule type" value="Genomic_DNA"/>
</dbReference>